<proteinExistence type="predicted"/>
<evidence type="ECO:0000313" key="2">
    <source>
        <dbReference type="Proteomes" id="UP000198623"/>
    </source>
</evidence>
<keyword evidence="2" id="KW-1185">Reference proteome</keyword>
<name>A0A1I2LMN7_9GAMM</name>
<reference evidence="2" key="1">
    <citation type="submission" date="2016-10" db="EMBL/GenBank/DDBJ databases">
        <authorList>
            <person name="Varghese N."/>
            <person name="Submissions S."/>
        </authorList>
    </citation>
    <scope>NUCLEOTIDE SEQUENCE [LARGE SCALE GENOMIC DNA]</scope>
    <source>
        <strain evidence="2">CGMCC 1.10971</strain>
    </source>
</reference>
<sequence length="44" mass="5290">MKLTFIIPGMFHLPPLNYKIYSNHVLFVPFEGYLNWLSLLPRRL</sequence>
<accession>A0A1I2LMN7</accession>
<dbReference type="AlphaFoldDB" id="A0A1I2LMN7"/>
<protein>
    <submittedName>
        <fullName evidence="1">Uncharacterized protein</fullName>
    </submittedName>
</protein>
<gene>
    <name evidence="1" type="ORF">SAMN05216175_101134</name>
</gene>
<organism evidence="1 2">
    <name type="scientific">Neptunomonas qingdaonensis</name>
    <dbReference type="NCBI Taxonomy" id="1045558"/>
    <lineage>
        <taxon>Bacteria</taxon>
        <taxon>Pseudomonadati</taxon>
        <taxon>Pseudomonadota</taxon>
        <taxon>Gammaproteobacteria</taxon>
        <taxon>Oceanospirillales</taxon>
        <taxon>Oceanospirillaceae</taxon>
        <taxon>Neptunomonas</taxon>
    </lineage>
</organism>
<evidence type="ECO:0000313" key="1">
    <source>
        <dbReference type="EMBL" id="SFF80525.1"/>
    </source>
</evidence>
<dbReference type="EMBL" id="FOOU01000001">
    <property type="protein sequence ID" value="SFF80525.1"/>
    <property type="molecule type" value="Genomic_DNA"/>
</dbReference>
<dbReference type="Proteomes" id="UP000198623">
    <property type="component" value="Unassembled WGS sequence"/>
</dbReference>